<dbReference type="Gene3D" id="3.40.50.300">
    <property type="entry name" value="P-loop containing nucleotide triphosphate hydrolases"/>
    <property type="match status" value="1"/>
</dbReference>
<dbReference type="GO" id="GO:0019213">
    <property type="term" value="F:deacetylase activity"/>
    <property type="evidence" value="ECO:0007669"/>
    <property type="project" value="TreeGrafter"/>
</dbReference>
<keyword evidence="22" id="KW-1185">Reference proteome</keyword>
<feature type="transmembrane region" description="Helical" evidence="17">
    <location>
        <begin position="20"/>
        <end position="42"/>
    </location>
</feature>
<dbReference type="Pfam" id="PF12062">
    <property type="entry name" value="HSNSD-CE"/>
    <property type="match status" value="1"/>
</dbReference>
<comment type="subcellular location">
    <subcellularLocation>
        <location evidence="1">Golgi apparatus membrane</location>
        <topology evidence="1">Single-pass type II membrane protein</topology>
    </subcellularLocation>
</comment>
<dbReference type="SUPFAM" id="SSF52540">
    <property type="entry name" value="P-loop containing nucleoside triphosphate hydrolases"/>
    <property type="match status" value="1"/>
</dbReference>
<feature type="active site" description="For sulfotransferase activity" evidence="16">
    <location>
        <position position="615"/>
    </location>
</feature>
<evidence type="ECO:0000256" key="1">
    <source>
        <dbReference type="ARBA" id="ARBA00004323"/>
    </source>
</evidence>
<feature type="domain" description="Sulfotransferase" evidence="18">
    <location>
        <begin position="606"/>
        <end position="687"/>
    </location>
</feature>
<evidence type="ECO:0000259" key="18">
    <source>
        <dbReference type="Pfam" id="PF00685"/>
    </source>
</evidence>
<reference evidence="21 22" key="1">
    <citation type="submission" date="2019-07" db="EMBL/GenBank/DDBJ databases">
        <title>Draft genome assembly of a fouling barnacle, Amphibalanus amphitrite (Darwin, 1854): The first reference genome for Thecostraca.</title>
        <authorList>
            <person name="Kim W."/>
        </authorList>
    </citation>
    <scope>NUCLEOTIDE SEQUENCE [LARGE SCALE GENOMIC DNA]</scope>
    <source>
        <strain evidence="21">SNU_AA5</strain>
        <tissue evidence="21">Soma without cirri and trophi</tissue>
    </source>
</reference>
<organism evidence="21 22">
    <name type="scientific">Amphibalanus amphitrite</name>
    <name type="common">Striped barnacle</name>
    <name type="synonym">Balanus amphitrite</name>
    <dbReference type="NCBI Taxonomy" id="1232801"/>
    <lineage>
        <taxon>Eukaryota</taxon>
        <taxon>Metazoa</taxon>
        <taxon>Ecdysozoa</taxon>
        <taxon>Arthropoda</taxon>
        <taxon>Crustacea</taxon>
        <taxon>Multicrustacea</taxon>
        <taxon>Cirripedia</taxon>
        <taxon>Thoracica</taxon>
        <taxon>Thoracicalcarea</taxon>
        <taxon>Balanomorpha</taxon>
        <taxon>Balanoidea</taxon>
        <taxon>Balanidae</taxon>
        <taxon>Amphibalaninae</taxon>
        <taxon>Amphibalanus</taxon>
    </lineage>
</organism>
<comment type="pathway">
    <text evidence="3">Glycan metabolism; heparan sulfate biosynthesis.</text>
</comment>
<keyword evidence="13" id="KW-1015">Disulfide bond</keyword>
<comment type="similarity">
    <text evidence="4">Belongs to the sulfotransferase 1 family. NDST subfamily.</text>
</comment>
<dbReference type="InterPro" id="IPR000863">
    <property type="entry name" value="Sulfotransferase_dom"/>
</dbReference>
<evidence type="ECO:0000259" key="20">
    <source>
        <dbReference type="Pfam" id="PF25119"/>
    </source>
</evidence>
<comment type="caution">
    <text evidence="21">The sequence shown here is derived from an EMBL/GenBank/DDBJ whole genome shotgun (WGS) entry which is preliminary data.</text>
</comment>
<feature type="domain" description="Heparan sulphate-N-deacetylase deacetylase" evidence="19">
    <location>
        <begin position="309"/>
        <end position="513"/>
    </location>
</feature>
<evidence type="ECO:0000256" key="3">
    <source>
        <dbReference type="ARBA" id="ARBA00005093"/>
    </source>
</evidence>
<keyword evidence="12 17" id="KW-0472">Membrane</keyword>
<evidence type="ECO:0000256" key="2">
    <source>
        <dbReference type="ARBA" id="ARBA00004841"/>
    </source>
</evidence>
<dbReference type="GO" id="GO:0030210">
    <property type="term" value="P:heparin proteoglycan biosynthetic process"/>
    <property type="evidence" value="ECO:0007669"/>
    <property type="project" value="UniProtKB-UniPathway"/>
</dbReference>
<dbReference type="Pfam" id="PF25119">
    <property type="entry name" value="HSNSD_N"/>
    <property type="match status" value="1"/>
</dbReference>
<dbReference type="InterPro" id="IPR037359">
    <property type="entry name" value="NST/OST"/>
</dbReference>
<accession>A0A6A4WVH6</accession>
<evidence type="ECO:0000256" key="12">
    <source>
        <dbReference type="ARBA" id="ARBA00023136"/>
    </source>
</evidence>
<dbReference type="GO" id="GO:0016787">
    <property type="term" value="F:hydrolase activity"/>
    <property type="evidence" value="ECO:0007669"/>
    <property type="project" value="UniProtKB-KW"/>
</dbReference>
<gene>
    <name evidence="21" type="primary">sfl</name>
    <name evidence="21" type="ORF">FJT64_018276</name>
</gene>
<evidence type="ECO:0000256" key="7">
    <source>
        <dbReference type="ARBA" id="ARBA00022692"/>
    </source>
</evidence>
<evidence type="ECO:0000256" key="8">
    <source>
        <dbReference type="ARBA" id="ARBA00022801"/>
    </source>
</evidence>
<keyword evidence="11" id="KW-0333">Golgi apparatus</keyword>
<evidence type="ECO:0000256" key="5">
    <source>
        <dbReference type="ARBA" id="ARBA00012979"/>
    </source>
</evidence>
<proteinExistence type="inferred from homology"/>
<keyword evidence="15" id="KW-0511">Multifunctional enzyme</keyword>
<evidence type="ECO:0000256" key="10">
    <source>
        <dbReference type="ARBA" id="ARBA00022989"/>
    </source>
</evidence>
<comment type="pathway">
    <text evidence="2">Glycan metabolism; heparin biosynthesis.</text>
</comment>
<evidence type="ECO:0000256" key="11">
    <source>
        <dbReference type="ARBA" id="ARBA00023034"/>
    </source>
</evidence>
<dbReference type="InterPro" id="IPR027417">
    <property type="entry name" value="P-loop_NTPase"/>
</dbReference>
<dbReference type="PANTHER" id="PTHR10605:SF56">
    <property type="entry name" value="BIFUNCTIONAL HEPARAN SULFATE N-DEACETYLASE_N-SULFOTRANSFERASE"/>
    <property type="match status" value="1"/>
</dbReference>
<evidence type="ECO:0000256" key="9">
    <source>
        <dbReference type="ARBA" id="ARBA00022968"/>
    </source>
</evidence>
<evidence type="ECO:0000256" key="17">
    <source>
        <dbReference type="SAM" id="Phobius"/>
    </source>
</evidence>
<dbReference type="EC" id="2.8.2.8" evidence="5"/>
<sequence length="737" mass="82516">MLLCKTLLRKGRHCCGLRLLRCAVTIVAVVALVMVLYSAYYLGQAHVIQAMRHQPPTVRVTCGAPPANGAASADDDARHRSAARLRLEPKVLLFLESQYSARAKELSTLLTASGIRYKIVTSAALPSFTAGGRGRYGALLFESYERYLAMDAWSRAIVDRYCTDFDVGIAAFMPAREESLHGATLPGSALGIHTNLALRDARLDPESPVLRMARAGETLWGAVPGEAHTVFVHNHTSYRPVMMAELGGPELAAGRLQGAPLTLVVQDCGYHDGIRRVLFGVSPMFWLSKLLLLDALSYLSHGRLAGDLERRILVDVDDIFVGKAGTRMKPADVEAMLASQERLRSLVPGFTFNLGFCGKMLHSGTDEEDAGDDALLAAADRFWWFPHIWSHKQPHTFADRTAIAEQMALNKAFAAKHGIPVLHQYAVAPHHSGVYPVSDQLYEAWREVWDVRQTSTEEYPHLYPAGQRRGFVYRGVRVLPRQTCGLFTHTIMIDEYPGGRQVLEDKIRGGELFQTIVTNPISVFMTHLSNYGNDRLALYAFESVVRFVQCWTRLRLQTEPPDRLADLYFQRFPEQRDPVWGNPCKDHRHLSLWRLAGNASVCDRFPKLLILGPQKTGSTALLSFLSLHPTLRASLPSPQTFEEVQFFNGDNYLRGIDWYLGFFPVPNSDSSVYLFEKSATYFDGDAVPKRVFALLPKAKLVDGERLRTDPVTELHRLQDFIQVSPRVNFTKLITYDA</sequence>
<keyword evidence="9" id="KW-0735">Signal-anchor</keyword>
<dbReference type="InterPro" id="IPR056793">
    <property type="entry name" value="HSNSD_N"/>
</dbReference>
<keyword evidence="14" id="KW-0325">Glycoprotein</keyword>
<dbReference type="InterPro" id="IPR021930">
    <property type="entry name" value="Heparan_SO4_deacetylase_dom"/>
</dbReference>
<name>A0A6A4WVH6_AMPAM</name>
<keyword evidence="7 17" id="KW-0812">Transmembrane</keyword>
<dbReference type="AlphaFoldDB" id="A0A6A4WVH6"/>
<dbReference type="Pfam" id="PF00685">
    <property type="entry name" value="Sulfotransfer_1"/>
    <property type="match status" value="1"/>
</dbReference>
<dbReference type="Proteomes" id="UP000440578">
    <property type="component" value="Unassembled WGS sequence"/>
</dbReference>
<dbReference type="EMBL" id="VIIS01000288">
    <property type="protein sequence ID" value="KAF0310855.1"/>
    <property type="molecule type" value="Genomic_DNA"/>
</dbReference>
<dbReference type="UniPathway" id="UPA00756"/>
<keyword evidence="10 17" id="KW-1133">Transmembrane helix</keyword>
<evidence type="ECO:0000313" key="21">
    <source>
        <dbReference type="EMBL" id="KAF0310855.1"/>
    </source>
</evidence>
<evidence type="ECO:0000259" key="19">
    <source>
        <dbReference type="Pfam" id="PF12062"/>
    </source>
</evidence>
<evidence type="ECO:0000256" key="13">
    <source>
        <dbReference type="ARBA" id="ARBA00023157"/>
    </source>
</evidence>
<dbReference type="GO" id="GO:0000139">
    <property type="term" value="C:Golgi membrane"/>
    <property type="evidence" value="ECO:0007669"/>
    <property type="project" value="UniProtKB-SubCell"/>
</dbReference>
<evidence type="ECO:0000256" key="14">
    <source>
        <dbReference type="ARBA" id="ARBA00023180"/>
    </source>
</evidence>
<evidence type="ECO:0000256" key="6">
    <source>
        <dbReference type="ARBA" id="ARBA00022679"/>
    </source>
</evidence>
<evidence type="ECO:0000256" key="4">
    <source>
        <dbReference type="ARBA" id="ARBA00010420"/>
    </source>
</evidence>
<dbReference type="UniPathway" id="UPA00862"/>
<dbReference type="OrthoDB" id="8958249at2759"/>
<dbReference type="PANTHER" id="PTHR10605">
    <property type="entry name" value="HEPARAN SULFATE SULFOTRANSFERASE"/>
    <property type="match status" value="1"/>
</dbReference>
<evidence type="ECO:0000256" key="16">
    <source>
        <dbReference type="PIRSR" id="PIRSR637359-1"/>
    </source>
</evidence>
<keyword evidence="6 21" id="KW-0808">Transferase</keyword>
<evidence type="ECO:0000313" key="22">
    <source>
        <dbReference type="Proteomes" id="UP000440578"/>
    </source>
</evidence>
<dbReference type="GO" id="GO:0015016">
    <property type="term" value="F:heparan sulfate N-sulfotransferase activity"/>
    <property type="evidence" value="ECO:0007669"/>
    <property type="project" value="UniProtKB-EC"/>
</dbReference>
<feature type="domain" description="Heparan sulfate-N-deacetylase N-terminal" evidence="20">
    <location>
        <begin position="88"/>
        <end position="299"/>
    </location>
</feature>
<keyword evidence="8" id="KW-0378">Hydrolase</keyword>
<dbReference type="GO" id="GO:0015012">
    <property type="term" value="P:heparan sulfate proteoglycan biosynthetic process"/>
    <property type="evidence" value="ECO:0007669"/>
    <property type="project" value="UniProtKB-UniPathway"/>
</dbReference>
<protein>
    <recommendedName>
        <fullName evidence="5">[heparan sulfate]-glucosamine N-sulfotransferase</fullName>
        <ecNumber evidence="5">2.8.2.8</ecNumber>
    </recommendedName>
</protein>
<evidence type="ECO:0000256" key="15">
    <source>
        <dbReference type="ARBA" id="ARBA00023268"/>
    </source>
</evidence>